<comment type="subcellular location">
    <subcellularLocation>
        <location evidence="2 9">Nucleus</location>
    </subcellularLocation>
</comment>
<dbReference type="GO" id="GO:0006388">
    <property type="term" value="P:tRNA splicing, via endonucleolytic cleavage and ligation"/>
    <property type="evidence" value="ECO:0007669"/>
    <property type="project" value="TreeGrafter"/>
</dbReference>
<name>A0AAN7Z465_9PEZI</name>
<evidence type="ECO:0000256" key="3">
    <source>
        <dbReference type="ARBA" id="ARBA00018706"/>
    </source>
</evidence>
<dbReference type="GO" id="GO:0005524">
    <property type="term" value="F:ATP binding"/>
    <property type="evidence" value="ECO:0007669"/>
    <property type="project" value="UniProtKB-UniRule"/>
</dbReference>
<keyword evidence="5 9" id="KW-0507">mRNA processing</keyword>
<dbReference type="InterPro" id="IPR032324">
    <property type="entry name" value="Clp1_N"/>
</dbReference>
<dbReference type="PANTHER" id="PTHR12755:SF6">
    <property type="entry name" value="POLYRIBONUCLEOTIDE 5'-HYDROXYL-KINASE CLP1"/>
    <property type="match status" value="1"/>
</dbReference>
<evidence type="ECO:0000313" key="14">
    <source>
        <dbReference type="Proteomes" id="UP001305414"/>
    </source>
</evidence>
<feature type="domain" description="Clp1 C-terminal" evidence="10">
    <location>
        <begin position="366"/>
        <end position="480"/>
    </location>
</feature>
<dbReference type="Pfam" id="PF16575">
    <property type="entry name" value="CLP1_P"/>
    <property type="match status" value="1"/>
</dbReference>
<dbReference type="GO" id="GO:0031124">
    <property type="term" value="P:mRNA 3'-end processing"/>
    <property type="evidence" value="ECO:0007669"/>
    <property type="project" value="UniProtKB-UniRule"/>
</dbReference>
<dbReference type="EMBL" id="JAWHQM010000008">
    <property type="protein sequence ID" value="KAK5628432.1"/>
    <property type="molecule type" value="Genomic_DNA"/>
</dbReference>
<evidence type="ECO:0000256" key="1">
    <source>
        <dbReference type="ARBA" id="ARBA00003798"/>
    </source>
</evidence>
<dbReference type="InterPro" id="IPR038238">
    <property type="entry name" value="Clp1_C_sf"/>
</dbReference>
<comment type="caution">
    <text evidence="13">The sequence shown here is derived from an EMBL/GenBank/DDBJ whole genome shotgun (WGS) entry which is preliminary data.</text>
</comment>
<evidence type="ECO:0000259" key="12">
    <source>
        <dbReference type="Pfam" id="PF16575"/>
    </source>
</evidence>
<evidence type="ECO:0000256" key="9">
    <source>
        <dbReference type="HAMAP-Rule" id="MF_03035"/>
    </source>
</evidence>
<dbReference type="HAMAP" id="MF_03035">
    <property type="entry name" value="Clp1"/>
    <property type="match status" value="1"/>
</dbReference>
<dbReference type="Pfam" id="PF06807">
    <property type="entry name" value="Clp1"/>
    <property type="match status" value="1"/>
</dbReference>
<keyword evidence="8 9" id="KW-0539">Nucleus</keyword>
<proteinExistence type="inferred from homology"/>
<evidence type="ECO:0000256" key="7">
    <source>
        <dbReference type="ARBA" id="ARBA00022840"/>
    </source>
</evidence>
<evidence type="ECO:0000259" key="11">
    <source>
        <dbReference type="Pfam" id="PF16573"/>
    </source>
</evidence>
<evidence type="ECO:0000256" key="5">
    <source>
        <dbReference type="ARBA" id="ARBA00022664"/>
    </source>
</evidence>
<feature type="domain" description="Clp1 N-terminal" evidence="11">
    <location>
        <begin position="40"/>
        <end position="137"/>
    </location>
</feature>
<evidence type="ECO:0000256" key="6">
    <source>
        <dbReference type="ARBA" id="ARBA00022741"/>
    </source>
</evidence>
<dbReference type="InterPro" id="IPR027417">
    <property type="entry name" value="P-loop_NTPase"/>
</dbReference>
<evidence type="ECO:0000256" key="8">
    <source>
        <dbReference type="ARBA" id="ARBA00023242"/>
    </source>
</evidence>
<sequence length="487" mass="52303">MAQPGDELNMSIPGLGQLAPTAAPIAAASSATPAPTTTQTLEPYWEYRFEVPHGSSLTIKLVSGTAEKDGTELAPNTPYTFSATKSKINTWHGCSLEITAPPSGIYDAYTSEPTADETPMVSYLNLHFKLESLRAAAAQKSAHMGPRVLVVGPPNAGKSSLVRTLASWATRMGRQPLVVNTDPREGMLTLPGTLSAAVFATLIDITTDWGNLPSSGASAIPVKLPLAYYYGLPQSDDNPKLFKRLLGRLAVAATSRLAEDVDVKSAGMLIDTGGVPAGARAVPYYEFVAHIVAEFSVNIIVVLGSERVGSEIQKRFAGQTTSVGETITVVGLDKSGGVMDRDEAFMQSIRESAIREYFFGNTKMTLSPFTQQVDFAAVSIWRIDAPTKSSADSGGITYDEGETHPADMLEKAEPSMMMQNCVLAVACASVHDPPDTIRDANIMGFVYVADVDEKRHRLRILAPVSARLSDRPLLWGSWPEHMVNLLI</sequence>
<gene>
    <name evidence="9" type="primary">CLP1</name>
    <name evidence="13" type="ORF">RRF57_004147</name>
</gene>
<organism evidence="13 14">
    <name type="scientific">Xylaria bambusicola</name>
    <dbReference type="NCBI Taxonomy" id="326684"/>
    <lineage>
        <taxon>Eukaryota</taxon>
        <taxon>Fungi</taxon>
        <taxon>Dikarya</taxon>
        <taxon>Ascomycota</taxon>
        <taxon>Pezizomycotina</taxon>
        <taxon>Sordariomycetes</taxon>
        <taxon>Xylariomycetidae</taxon>
        <taxon>Xylariales</taxon>
        <taxon>Xylariaceae</taxon>
        <taxon>Xylaria</taxon>
    </lineage>
</organism>
<keyword evidence="6 9" id="KW-0547">Nucleotide-binding</keyword>
<dbReference type="GO" id="GO:0051731">
    <property type="term" value="F:polynucleotide 5'-hydroxyl-kinase activity"/>
    <property type="evidence" value="ECO:0007669"/>
    <property type="project" value="InterPro"/>
</dbReference>
<dbReference type="Gene3D" id="3.40.50.300">
    <property type="entry name" value="P-loop containing nucleotide triphosphate hydrolases"/>
    <property type="match status" value="1"/>
</dbReference>
<dbReference type="AlphaFoldDB" id="A0AAN7Z465"/>
<keyword evidence="14" id="KW-1185">Reference proteome</keyword>
<evidence type="ECO:0000256" key="4">
    <source>
        <dbReference type="ARBA" id="ARBA00019824"/>
    </source>
</evidence>
<comment type="function">
    <text evidence="9">Required for endonucleolytic cleavage during polyadenylation-dependent pre-mRNA 3'-end formation.</text>
</comment>
<dbReference type="GO" id="GO:0005849">
    <property type="term" value="C:mRNA cleavage factor complex"/>
    <property type="evidence" value="ECO:0007669"/>
    <property type="project" value="UniProtKB-UniRule"/>
</dbReference>
<comment type="subunit">
    <text evidence="9">Component of a pre-mRNA cleavage factor complex. Interacts directly with PCF11.</text>
</comment>
<dbReference type="Proteomes" id="UP001305414">
    <property type="component" value="Unassembled WGS sequence"/>
</dbReference>
<comment type="function">
    <text evidence="1">Polynucleotide 5'-kinase involved in rRNA processing.</text>
</comment>
<dbReference type="InterPro" id="IPR032319">
    <property type="entry name" value="CLP1_P"/>
</dbReference>
<dbReference type="Pfam" id="PF16573">
    <property type="entry name" value="CLP1_N"/>
    <property type="match status" value="1"/>
</dbReference>
<evidence type="ECO:0000313" key="13">
    <source>
        <dbReference type="EMBL" id="KAK5628432.1"/>
    </source>
</evidence>
<comment type="similarity">
    <text evidence="9">Belongs to the Clp1 family. Clp1 subfamily.</text>
</comment>
<dbReference type="InterPro" id="IPR010655">
    <property type="entry name" value="Clp1_C"/>
</dbReference>
<dbReference type="InterPro" id="IPR028606">
    <property type="entry name" value="Clp1"/>
</dbReference>
<feature type="domain" description="Clp1 P-loop" evidence="12">
    <location>
        <begin position="152"/>
        <end position="359"/>
    </location>
</feature>
<dbReference type="InterPro" id="IPR045116">
    <property type="entry name" value="Clp1/Grc3"/>
</dbReference>
<protein>
    <recommendedName>
        <fullName evidence="4">Polynucleotide 5'-hydroxyl-kinase GRC3</fullName>
    </recommendedName>
    <alternativeName>
        <fullName evidence="3">Polynucleotide 5'-hydroxyl-kinase grc3</fullName>
    </alternativeName>
</protein>
<dbReference type="SUPFAM" id="SSF52540">
    <property type="entry name" value="P-loop containing nucleoside triphosphate hydrolases"/>
    <property type="match status" value="2"/>
</dbReference>
<dbReference type="InterPro" id="IPR038239">
    <property type="entry name" value="Clp1_N_sf"/>
</dbReference>
<dbReference type="Gene3D" id="2.40.30.330">
    <property type="entry name" value="Pre-mRNA cleavage complex subunit Clp1, C-terminal domain"/>
    <property type="match status" value="1"/>
</dbReference>
<accession>A0AAN7Z465</accession>
<feature type="binding site" evidence="9">
    <location>
        <position position="46"/>
    </location>
    <ligand>
        <name>ATP</name>
        <dbReference type="ChEBI" id="CHEBI:30616"/>
    </ligand>
</feature>
<feature type="binding site" evidence="9">
    <location>
        <position position="85"/>
    </location>
    <ligand>
        <name>ATP</name>
        <dbReference type="ChEBI" id="CHEBI:30616"/>
    </ligand>
</feature>
<keyword evidence="7 9" id="KW-0067">ATP-binding</keyword>
<feature type="binding site" evidence="9">
    <location>
        <begin position="155"/>
        <end position="160"/>
    </location>
    <ligand>
        <name>ATP</name>
        <dbReference type="ChEBI" id="CHEBI:30616"/>
    </ligand>
</feature>
<dbReference type="PANTHER" id="PTHR12755">
    <property type="entry name" value="CLEAVAGE/POLYADENYLATION FACTOR IA SUBUNIT CLP1P"/>
    <property type="match status" value="1"/>
</dbReference>
<evidence type="ECO:0000259" key="10">
    <source>
        <dbReference type="Pfam" id="PF06807"/>
    </source>
</evidence>
<reference evidence="13 14" key="1">
    <citation type="submission" date="2023-10" db="EMBL/GenBank/DDBJ databases">
        <title>Draft genome sequence of Xylaria bambusicola isolate GMP-LS, the root and basal stem rot pathogen of sugarcane in Indonesia.</title>
        <authorList>
            <person name="Selvaraj P."/>
            <person name="Muralishankar V."/>
            <person name="Muruganantham S."/>
            <person name="Sp S."/>
            <person name="Haryani S."/>
            <person name="Lau K.J.X."/>
            <person name="Naqvi N.I."/>
        </authorList>
    </citation>
    <scope>NUCLEOTIDE SEQUENCE [LARGE SCALE GENOMIC DNA]</scope>
    <source>
        <strain evidence="13">GMP-LS</strain>
    </source>
</reference>
<evidence type="ECO:0000256" key="2">
    <source>
        <dbReference type="ARBA" id="ARBA00004123"/>
    </source>
</evidence>
<dbReference type="Gene3D" id="2.60.120.1030">
    <property type="entry name" value="Clp1, DNA binding domain"/>
    <property type="match status" value="1"/>
</dbReference>